<organism evidence="1 2">
    <name type="scientific">Paramecium pentaurelia</name>
    <dbReference type="NCBI Taxonomy" id="43138"/>
    <lineage>
        <taxon>Eukaryota</taxon>
        <taxon>Sar</taxon>
        <taxon>Alveolata</taxon>
        <taxon>Ciliophora</taxon>
        <taxon>Intramacronucleata</taxon>
        <taxon>Oligohymenophorea</taxon>
        <taxon>Peniculida</taxon>
        <taxon>Parameciidae</taxon>
        <taxon>Paramecium</taxon>
    </lineage>
</organism>
<comment type="caution">
    <text evidence="1">The sequence shown here is derived from an EMBL/GenBank/DDBJ whole genome shotgun (WGS) entry which is preliminary data.</text>
</comment>
<proteinExistence type="predicted"/>
<gene>
    <name evidence="1" type="ORF">PPENT_87.1.T0190342</name>
</gene>
<dbReference type="EMBL" id="CAJJDO010000019">
    <property type="protein sequence ID" value="CAD8149853.1"/>
    <property type="molecule type" value="Genomic_DNA"/>
</dbReference>
<sequence length="97" mass="11688">MQSTFDLKFNLLQFKVLQLNVKWHAINDQRIQVINNFNRNDPKNETIIYNNPNALTGFLTLTSISFEIQINFKIEIIRHIKYQQFEANRLSNHFRYT</sequence>
<protein>
    <submittedName>
        <fullName evidence="1">Uncharacterized protein</fullName>
    </submittedName>
</protein>
<name>A0A8S1TDD2_9CILI</name>
<accession>A0A8S1TDD2</accession>
<dbReference type="Proteomes" id="UP000689195">
    <property type="component" value="Unassembled WGS sequence"/>
</dbReference>
<evidence type="ECO:0000313" key="1">
    <source>
        <dbReference type="EMBL" id="CAD8149853.1"/>
    </source>
</evidence>
<keyword evidence="2" id="KW-1185">Reference proteome</keyword>
<evidence type="ECO:0000313" key="2">
    <source>
        <dbReference type="Proteomes" id="UP000689195"/>
    </source>
</evidence>
<dbReference type="AlphaFoldDB" id="A0A8S1TDD2"/>
<reference evidence="1" key="1">
    <citation type="submission" date="2021-01" db="EMBL/GenBank/DDBJ databases">
        <authorList>
            <consortium name="Genoscope - CEA"/>
            <person name="William W."/>
        </authorList>
    </citation>
    <scope>NUCLEOTIDE SEQUENCE</scope>
</reference>